<dbReference type="Proteomes" id="UP001249851">
    <property type="component" value="Unassembled WGS sequence"/>
</dbReference>
<reference evidence="1" key="1">
    <citation type="journal article" date="2023" name="G3 (Bethesda)">
        <title>Whole genome assembly and annotation of the endangered Caribbean coral Acropora cervicornis.</title>
        <authorList>
            <person name="Selwyn J.D."/>
            <person name="Vollmer S.V."/>
        </authorList>
    </citation>
    <scope>NUCLEOTIDE SEQUENCE</scope>
    <source>
        <strain evidence="1">K2</strain>
    </source>
</reference>
<protein>
    <submittedName>
        <fullName evidence="1">Uncharacterized protein</fullName>
    </submittedName>
</protein>
<evidence type="ECO:0000313" key="1">
    <source>
        <dbReference type="EMBL" id="KAK2574417.1"/>
    </source>
</evidence>
<organism evidence="1 2">
    <name type="scientific">Acropora cervicornis</name>
    <name type="common">Staghorn coral</name>
    <dbReference type="NCBI Taxonomy" id="6130"/>
    <lineage>
        <taxon>Eukaryota</taxon>
        <taxon>Metazoa</taxon>
        <taxon>Cnidaria</taxon>
        <taxon>Anthozoa</taxon>
        <taxon>Hexacorallia</taxon>
        <taxon>Scleractinia</taxon>
        <taxon>Astrocoeniina</taxon>
        <taxon>Acroporidae</taxon>
        <taxon>Acropora</taxon>
    </lineage>
</organism>
<accession>A0AAD9R780</accession>
<reference evidence="1" key="2">
    <citation type="journal article" date="2023" name="Science">
        <title>Genomic signatures of disease resistance in endangered staghorn corals.</title>
        <authorList>
            <person name="Vollmer S.V."/>
            <person name="Selwyn J.D."/>
            <person name="Despard B.A."/>
            <person name="Roesel C.L."/>
        </authorList>
    </citation>
    <scope>NUCLEOTIDE SEQUENCE</scope>
    <source>
        <strain evidence="1">K2</strain>
    </source>
</reference>
<comment type="caution">
    <text evidence="1">The sequence shown here is derived from an EMBL/GenBank/DDBJ whole genome shotgun (WGS) entry which is preliminary data.</text>
</comment>
<evidence type="ECO:0000313" key="2">
    <source>
        <dbReference type="Proteomes" id="UP001249851"/>
    </source>
</evidence>
<keyword evidence="2" id="KW-1185">Reference proteome</keyword>
<gene>
    <name evidence="1" type="ORF">P5673_000580</name>
</gene>
<dbReference type="EMBL" id="JARQWQ010000001">
    <property type="protein sequence ID" value="KAK2574417.1"/>
    <property type="molecule type" value="Genomic_DNA"/>
</dbReference>
<proteinExistence type="predicted"/>
<dbReference type="AlphaFoldDB" id="A0AAD9R780"/>
<name>A0AAD9R780_ACRCE</name>
<sequence length="66" mass="7879">MKDDCRLIGFSEKRKIYEMFQDTSRFIDPLVKTSPARKQQAKFLNVLQTFLEALQQTKGNFRVFFE</sequence>